<comment type="pathway">
    <text evidence="1">Cell wall biogenesis; peptidoglycan biosynthesis.</text>
</comment>
<evidence type="ECO:0000313" key="2">
    <source>
        <dbReference type="EMBL" id="TNJ63516.1"/>
    </source>
</evidence>
<feature type="transmembrane region" description="Helical" evidence="1">
    <location>
        <begin position="156"/>
        <end position="179"/>
    </location>
</feature>
<dbReference type="GO" id="GO:0015648">
    <property type="term" value="F:lipid-linked peptidoglycan transporter activity"/>
    <property type="evidence" value="ECO:0007669"/>
    <property type="project" value="UniProtKB-UniRule"/>
</dbReference>
<comment type="caution">
    <text evidence="1">Lacks conserved residue(s) required for the propagation of feature annotation.</text>
</comment>
<dbReference type="AlphaFoldDB" id="A0A5C4T3Q0"/>
<comment type="function">
    <text evidence="1">Involved in peptidoglycan biosynthesis. Transports lipid-linked peptidoglycan precursors from the inner to the outer leaflet of the cytoplasmic membrane.</text>
</comment>
<keyword evidence="1" id="KW-0472">Membrane</keyword>
<evidence type="ECO:0000256" key="1">
    <source>
        <dbReference type="HAMAP-Rule" id="MF_02077"/>
    </source>
</evidence>
<dbReference type="EMBL" id="VDCQ01000042">
    <property type="protein sequence ID" value="TNJ63516.1"/>
    <property type="molecule type" value="Genomic_DNA"/>
</dbReference>
<feature type="transmembrane region" description="Helical" evidence="1">
    <location>
        <begin position="185"/>
        <end position="207"/>
    </location>
</feature>
<accession>A0A5C4T3Q0</accession>
<reference evidence="2 3" key="1">
    <citation type="submission" date="2019-05" db="EMBL/GenBank/DDBJ databases">
        <title>We sequenced the genome of Paenibacillus hemerocallicola KCTC 33185 for further insight into its adaptation and study the phylogeny of Paenibacillus.</title>
        <authorList>
            <person name="Narsing Rao M.P."/>
        </authorList>
    </citation>
    <scope>NUCLEOTIDE SEQUENCE [LARGE SCALE GENOMIC DNA]</scope>
    <source>
        <strain evidence="2 3">KCTC 33185</strain>
    </source>
</reference>
<proteinExistence type="inferred from homology"/>
<evidence type="ECO:0000313" key="3">
    <source>
        <dbReference type="Proteomes" id="UP000307943"/>
    </source>
</evidence>
<comment type="subcellular location">
    <subcellularLocation>
        <location evidence="1">Cell membrane</location>
        <topology evidence="1">Multi-pass membrane protein</topology>
    </subcellularLocation>
</comment>
<comment type="similarity">
    <text evidence="1">Belongs to the Amj family.</text>
</comment>
<dbReference type="InterPro" id="IPR021260">
    <property type="entry name" value="Amj"/>
</dbReference>
<keyword evidence="3" id="KW-1185">Reference proteome</keyword>
<dbReference type="GO" id="GO:0009252">
    <property type="term" value="P:peptidoglycan biosynthetic process"/>
    <property type="evidence" value="ECO:0007669"/>
    <property type="project" value="UniProtKB-UniRule"/>
</dbReference>
<gene>
    <name evidence="1" type="primary">amj</name>
    <name evidence="2" type="ORF">FE784_25205</name>
</gene>
<name>A0A5C4T3Q0_9BACL</name>
<keyword evidence="1" id="KW-1003">Cell membrane</keyword>
<protein>
    <recommendedName>
        <fullName evidence="1">Lipid II flippase Amj</fullName>
    </recommendedName>
</protein>
<dbReference type="HAMAP" id="MF_02077">
    <property type="entry name" value="Amj_flippase"/>
    <property type="match status" value="1"/>
</dbReference>
<keyword evidence="1" id="KW-0961">Cell wall biogenesis/degradation</keyword>
<dbReference type="Proteomes" id="UP000307943">
    <property type="component" value="Unassembled WGS sequence"/>
</dbReference>
<dbReference type="UniPathway" id="UPA00219"/>
<organism evidence="2 3">
    <name type="scientific">Paenibacillus hemerocallicola</name>
    <dbReference type="NCBI Taxonomy" id="1172614"/>
    <lineage>
        <taxon>Bacteria</taxon>
        <taxon>Bacillati</taxon>
        <taxon>Bacillota</taxon>
        <taxon>Bacilli</taxon>
        <taxon>Bacillales</taxon>
        <taxon>Paenibacillaceae</taxon>
        <taxon>Paenibacillus</taxon>
    </lineage>
</organism>
<keyword evidence="1" id="KW-0573">Peptidoglycan synthesis</keyword>
<dbReference type="GO" id="GO:0008360">
    <property type="term" value="P:regulation of cell shape"/>
    <property type="evidence" value="ECO:0007669"/>
    <property type="project" value="UniProtKB-KW"/>
</dbReference>
<feature type="transmembrane region" description="Helical" evidence="1">
    <location>
        <begin position="228"/>
        <end position="250"/>
    </location>
</feature>
<comment type="caution">
    <text evidence="2">The sequence shown here is derived from an EMBL/GenBank/DDBJ whole genome shotgun (WGS) entry which is preliminary data.</text>
</comment>
<dbReference type="GO" id="GO:0071555">
    <property type="term" value="P:cell wall organization"/>
    <property type="evidence" value="ECO:0007669"/>
    <property type="project" value="UniProtKB-KW"/>
</dbReference>
<dbReference type="OrthoDB" id="7888986at2"/>
<dbReference type="Pfam" id="PF10997">
    <property type="entry name" value="Amj"/>
    <property type="match status" value="1"/>
</dbReference>
<keyword evidence="1" id="KW-1133">Transmembrane helix</keyword>
<feature type="transmembrane region" description="Helical" evidence="1">
    <location>
        <begin position="81"/>
        <end position="101"/>
    </location>
</feature>
<keyword evidence="1" id="KW-0133">Cell shape</keyword>
<sequence length="264" mass="28344">MAVNLLIVCMLTVLIHAAETLSYSVRFAGVRTGKLAVALSLAGVIVLVARTANLAQAPLTGGMVDRALKDPGFELESSLRMVIGASSVGTLIAIALFPSFVRLFSRAVVHLEAAGSIPKLLGGVTVDKLRSAKSHLRRPTLSMIRELRLYGIPKRFLLLNMTVTAIYTIGVLSTLYASYLHPENLVSISQSSGLINGLATVLLTIFIDPQVAIHTDRALADPKEKHKLGRMFGLMMISRLCGTLLAQALFLPATLWVGAVARLF</sequence>
<dbReference type="GO" id="GO:0005886">
    <property type="term" value="C:plasma membrane"/>
    <property type="evidence" value="ECO:0007669"/>
    <property type="project" value="UniProtKB-SubCell"/>
</dbReference>
<keyword evidence="1" id="KW-0812">Transmembrane</keyword>
<keyword evidence="1" id="KW-0813">Transport</keyword>